<gene>
    <name evidence="2" type="ORF">PIB30_017021</name>
</gene>
<evidence type="ECO:0000313" key="3">
    <source>
        <dbReference type="Proteomes" id="UP001341840"/>
    </source>
</evidence>
<sequence length="207" mass="23194">MSTHQITPMRTHRAAHPALIKGTIFPLFSYLLSNLSLTLYPPKSKGKGKVYGPLTRASPRLAALRAQVAARNAPEAPITPASFAPPNLGRKPRMRVKYFTERRILAERDPSAYTVSSSANPMDISSELEEEEDLEEEKEEENTEDKSEEAPEYIPGAESIEEEEVLNYVPGEGAEVEEEEESEEDLEEDPKEDPEEEPVEDPEEDPK</sequence>
<name>A0ABU6Q7C9_9FABA</name>
<accession>A0ABU6Q7C9</accession>
<proteinExistence type="predicted"/>
<keyword evidence="3" id="KW-1185">Reference proteome</keyword>
<protein>
    <submittedName>
        <fullName evidence="2">Uncharacterized protein</fullName>
    </submittedName>
</protein>
<comment type="caution">
    <text evidence="2">The sequence shown here is derived from an EMBL/GenBank/DDBJ whole genome shotgun (WGS) entry which is preliminary data.</text>
</comment>
<feature type="compositionally biased region" description="Acidic residues" evidence="1">
    <location>
        <begin position="174"/>
        <end position="207"/>
    </location>
</feature>
<feature type="region of interest" description="Disordered" evidence="1">
    <location>
        <begin position="110"/>
        <end position="207"/>
    </location>
</feature>
<dbReference type="EMBL" id="JASCZI010000049">
    <property type="protein sequence ID" value="MED6107755.1"/>
    <property type="molecule type" value="Genomic_DNA"/>
</dbReference>
<dbReference type="Proteomes" id="UP001341840">
    <property type="component" value="Unassembled WGS sequence"/>
</dbReference>
<feature type="compositionally biased region" description="Acidic residues" evidence="1">
    <location>
        <begin position="126"/>
        <end position="143"/>
    </location>
</feature>
<reference evidence="2 3" key="1">
    <citation type="journal article" date="2023" name="Plants (Basel)">
        <title>Bridging the Gap: Combining Genomics and Transcriptomics Approaches to Understand Stylosanthes scabra, an Orphan Legume from the Brazilian Caatinga.</title>
        <authorList>
            <person name="Ferreira-Neto J.R.C."/>
            <person name="da Silva M.D."/>
            <person name="Binneck E."/>
            <person name="de Melo N.F."/>
            <person name="da Silva R.H."/>
            <person name="de Melo A.L.T.M."/>
            <person name="Pandolfi V."/>
            <person name="Bustamante F.O."/>
            <person name="Brasileiro-Vidal A.C."/>
            <person name="Benko-Iseppon A.M."/>
        </authorList>
    </citation>
    <scope>NUCLEOTIDE SEQUENCE [LARGE SCALE GENOMIC DNA]</scope>
    <source>
        <tissue evidence="2">Leaves</tissue>
    </source>
</reference>
<evidence type="ECO:0000313" key="2">
    <source>
        <dbReference type="EMBL" id="MED6107755.1"/>
    </source>
</evidence>
<evidence type="ECO:0000256" key="1">
    <source>
        <dbReference type="SAM" id="MobiDB-lite"/>
    </source>
</evidence>
<organism evidence="2 3">
    <name type="scientific">Stylosanthes scabra</name>
    <dbReference type="NCBI Taxonomy" id="79078"/>
    <lineage>
        <taxon>Eukaryota</taxon>
        <taxon>Viridiplantae</taxon>
        <taxon>Streptophyta</taxon>
        <taxon>Embryophyta</taxon>
        <taxon>Tracheophyta</taxon>
        <taxon>Spermatophyta</taxon>
        <taxon>Magnoliopsida</taxon>
        <taxon>eudicotyledons</taxon>
        <taxon>Gunneridae</taxon>
        <taxon>Pentapetalae</taxon>
        <taxon>rosids</taxon>
        <taxon>fabids</taxon>
        <taxon>Fabales</taxon>
        <taxon>Fabaceae</taxon>
        <taxon>Papilionoideae</taxon>
        <taxon>50 kb inversion clade</taxon>
        <taxon>dalbergioids sensu lato</taxon>
        <taxon>Dalbergieae</taxon>
        <taxon>Pterocarpus clade</taxon>
        <taxon>Stylosanthes</taxon>
    </lineage>
</organism>